<feature type="transmembrane region" description="Helical" evidence="1">
    <location>
        <begin position="20"/>
        <end position="38"/>
    </location>
</feature>
<gene>
    <name evidence="2" type="ORF">H8711_04165</name>
</gene>
<dbReference type="AlphaFoldDB" id="A0A926DYX2"/>
<evidence type="ECO:0000313" key="3">
    <source>
        <dbReference type="Proteomes" id="UP000653127"/>
    </source>
</evidence>
<keyword evidence="3" id="KW-1185">Reference proteome</keyword>
<evidence type="ECO:0000313" key="2">
    <source>
        <dbReference type="EMBL" id="MBC8546129.1"/>
    </source>
</evidence>
<dbReference type="Proteomes" id="UP000653127">
    <property type="component" value="Unassembled WGS sequence"/>
</dbReference>
<accession>A0A926DYX2</accession>
<comment type="caution">
    <text evidence="2">The sequence shown here is derived from an EMBL/GenBank/DDBJ whole genome shotgun (WGS) entry which is preliminary data.</text>
</comment>
<keyword evidence="1" id="KW-0472">Membrane</keyword>
<proteinExistence type="predicted"/>
<name>A0A926DYX2_9FIRM</name>
<protein>
    <submittedName>
        <fullName evidence="2">Uncharacterized protein</fullName>
    </submittedName>
</protein>
<evidence type="ECO:0000256" key="1">
    <source>
        <dbReference type="SAM" id="Phobius"/>
    </source>
</evidence>
<organism evidence="2 3">
    <name type="scientific">Ligaoa zhengdingensis</name>
    <dbReference type="NCBI Taxonomy" id="2763658"/>
    <lineage>
        <taxon>Bacteria</taxon>
        <taxon>Bacillati</taxon>
        <taxon>Bacillota</taxon>
        <taxon>Clostridia</taxon>
        <taxon>Eubacteriales</taxon>
        <taxon>Oscillospiraceae</taxon>
        <taxon>Ligaoa</taxon>
    </lineage>
</organism>
<keyword evidence="1" id="KW-1133">Transmembrane helix</keyword>
<dbReference type="RefSeq" id="WP_249282284.1">
    <property type="nucleotide sequence ID" value="NZ_JACRST010000004.1"/>
</dbReference>
<sequence length="187" mass="20338">MNRTARWNRETLPGVSAMTAAASVALAGCILFTGTFLAQALKDKGGEMVVAQVFRQQGVSVRGAQNKLLRGKTVSLLEQYVFAFADAAINFDSVPKLDGKVFLSLATAMPEEVKPTGMAYDHHDIILTCEAETAEAADLFYQRLLEESAFSSVSRNDLEQREDGSCLFEVICIPQVSEGQLGLELIE</sequence>
<reference evidence="2" key="1">
    <citation type="submission" date="2020-08" db="EMBL/GenBank/DDBJ databases">
        <title>Genome public.</title>
        <authorList>
            <person name="Liu C."/>
            <person name="Sun Q."/>
        </authorList>
    </citation>
    <scope>NUCLEOTIDE SEQUENCE</scope>
    <source>
        <strain evidence="2">NSJ-31</strain>
    </source>
</reference>
<keyword evidence="1" id="KW-0812">Transmembrane</keyword>
<dbReference type="PROSITE" id="PS51257">
    <property type="entry name" value="PROKAR_LIPOPROTEIN"/>
    <property type="match status" value="1"/>
</dbReference>
<dbReference type="EMBL" id="JACRST010000004">
    <property type="protein sequence ID" value="MBC8546129.1"/>
    <property type="molecule type" value="Genomic_DNA"/>
</dbReference>